<dbReference type="InterPro" id="IPR003439">
    <property type="entry name" value="ABC_transporter-like_ATP-bd"/>
</dbReference>
<dbReference type="CDD" id="cd03221">
    <property type="entry name" value="ABCF_EF-3"/>
    <property type="match status" value="2"/>
</dbReference>
<dbReference type="Pfam" id="PF00005">
    <property type="entry name" value="ABC_tran"/>
    <property type="match status" value="2"/>
</dbReference>
<dbReference type="PROSITE" id="PS50893">
    <property type="entry name" value="ABC_TRANSPORTER_2"/>
    <property type="match status" value="2"/>
</dbReference>
<sequence>MKQLQVIQMTKTYGEKTLFEHADLTITEGERIGLIGVNGTGKSTLLEIISGEETSDSGERIVPKDYTIGFLKQDPEINGDLTVLEAVFQGETRSLKAIRNYEAVLLEIEQEPENEILHEKLFAAQNDMDALGAWDMNTEAKTILEKLGIQDLGQRISALSGGQKKRVGLAQVLIETPDLLILDEPTNHLDYSSIRWLEDYLNRFKGAILLVTHDRYFLDRITNHIVELANGTLYRYVGNYESFMEAKAIRLENEARESEKNRNLYRRELAWMRRGAQARSTKQKARKDRFSELQDVVTAKSDTNSLELDFSASRLGKDVFILKNVSKNYADKVILADFDLIVQPGERLGITGNNGTGKSTLLNLFAGTVEADSGTVTVGQTVEIGYYTQHNIDLDEDARLITYLQEVGNEVETTSGERISVSAMLERFLFKPETHGKKVSALSGGEKRRLFLLKILMGRPNVLLLDEPTNDLDTETLTVLEDYLESFPGTVITVSHDRYFLDKTAQKLLVFKGNGQIETYLGDYSDYLAKLNTTAAPKAEPKKKAVPEAKTVPQEKVKLTYQEKIEWQGMEDAITKAEEEISALHAELETTGSDFTKAGEISRTIEEKEAELLDLMERWEYLAQYAD</sequence>
<keyword evidence="1" id="KW-0547">Nucleotide-binding</keyword>
<accession>A0ABN0RGM0</accession>
<dbReference type="PANTHER" id="PTHR42855:SF1">
    <property type="entry name" value="ABC TRANSPORTER DOMAIN-CONTAINING PROTEIN"/>
    <property type="match status" value="1"/>
</dbReference>
<comment type="caution">
    <text evidence="5">The sequence shown here is derived from an EMBL/GenBank/DDBJ whole genome shotgun (WGS) entry which is preliminary data.</text>
</comment>
<dbReference type="InterPro" id="IPR032524">
    <property type="entry name" value="ABC_tran_C"/>
</dbReference>
<dbReference type="Gene3D" id="1.10.287.380">
    <property type="entry name" value="Valyl-tRNA synthetase, C-terminal domain"/>
    <property type="match status" value="1"/>
</dbReference>
<dbReference type="SUPFAM" id="SSF52540">
    <property type="entry name" value="P-loop containing nucleoside triphosphate hydrolases"/>
    <property type="match status" value="2"/>
</dbReference>
<dbReference type="InterPro" id="IPR017871">
    <property type="entry name" value="ABC_transporter-like_CS"/>
</dbReference>
<dbReference type="InterPro" id="IPR051309">
    <property type="entry name" value="ABCF_ATPase"/>
</dbReference>
<dbReference type="Gene3D" id="3.40.50.300">
    <property type="entry name" value="P-loop containing nucleotide triphosphate hydrolases"/>
    <property type="match status" value="2"/>
</dbReference>
<keyword evidence="3" id="KW-0175">Coiled coil</keyword>
<keyword evidence="6" id="KW-1185">Reference proteome</keyword>
<evidence type="ECO:0000259" key="4">
    <source>
        <dbReference type="PROSITE" id="PS50893"/>
    </source>
</evidence>
<feature type="domain" description="ABC transporter" evidence="4">
    <location>
        <begin position="320"/>
        <end position="539"/>
    </location>
</feature>
<gene>
    <name evidence="5" type="ORF">MFLO_05185</name>
</gene>
<dbReference type="InterPro" id="IPR003593">
    <property type="entry name" value="AAA+_ATPase"/>
</dbReference>
<dbReference type="GO" id="GO:0005524">
    <property type="term" value="F:ATP binding"/>
    <property type="evidence" value="ECO:0007669"/>
    <property type="project" value="UniProtKB-KW"/>
</dbReference>
<dbReference type="Pfam" id="PF12848">
    <property type="entry name" value="ABC_tran_Xtn"/>
    <property type="match status" value="1"/>
</dbReference>
<protein>
    <submittedName>
        <fullName evidence="5">ABC transporter ATP-binding protein</fullName>
    </submittedName>
</protein>
<evidence type="ECO:0000313" key="5">
    <source>
        <dbReference type="EMBL" id="EUJ32982.1"/>
    </source>
</evidence>
<dbReference type="SMART" id="SM00382">
    <property type="entry name" value="AAA"/>
    <property type="match status" value="2"/>
</dbReference>
<dbReference type="RefSeq" id="WP_036096708.1">
    <property type="nucleotide sequence ID" value="NZ_AODF01000008.1"/>
</dbReference>
<keyword evidence="2 5" id="KW-0067">ATP-binding</keyword>
<evidence type="ECO:0000256" key="1">
    <source>
        <dbReference type="ARBA" id="ARBA00022741"/>
    </source>
</evidence>
<dbReference type="InterPro" id="IPR027417">
    <property type="entry name" value="P-loop_NTPase"/>
</dbReference>
<name>A0ABN0RGM0_9LIST</name>
<organism evidence="5 6">
    <name type="scientific">Listeria floridensis FSL S10-1187</name>
    <dbReference type="NCBI Taxonomy" id="1265817"/>
    <lineage>
        <taxon>Bacteria</taxon>
        <taxon>Bacillati</taxon>
        <taxon>Bacillota</taxon>
        <taxon>Bacilli</taxon>
        <taxon>Bacillales</taxon>
        <taxon>Listeriaceae</taxon>
        <taxon>Listeria</taxon>
    </lineage>
</organism>
<feature type="coiled-coil region" evidence="3">
    <location>
        <begin position="241"/>
        <end position="268"/>
    </location>
</feature>
<dbReference type="EMBL" id="AODF01000008">
    <property type="protein sequence ID" value="EUJ32982.1"/>
    <property type="molecule type" value="Genomic_DNA"/>
</dbReference>
<dbReference type="Pfam" id="PF16326">
    <property type="entry name" value="ABC_tran_CTD"/>
    <property type="match status" value="1"/>
</dbReference>
<evidence type="ECO:0000256" key="2">
    <source>
        <dbReference type="ARBA" id="ARBA00022840"/>
    </source>
</evidence>
<dbReference type="PROSITE" id="PS00211">
    <property type="entry name" value="ABC_TRANSPORTER_1"/>
    <property type="match status" value="2"/>
</dbReference>
<evidence type="ECO:0000313" key="6">
    <source>
        <dbReference type="Proteomes" id="UP000019249"/>
    </source>
</evidence>
<proteinExistence type="predicted"/>
<feature type="domain" description="ABC transporter" evidence="4">
    <location>
        <begin position="4"/>
        <end position="255"/>
    </location>
</feature>
<dbReference type="InterPro" id="IPR037118">
    <property type="entry name" value="Val-tRNA_synth_C_sf"/>
</dbReference>
<dbReference type="InterPro" id="IPR032781">
    <property type="entry name" value="ABC_tran_Xtn"/>
</dbReference>
<dbReference type="Proteomes" id="UP000019249">
    <property type="component" value="Unassembled WGS sequence"/>
</dbReference>
<dbReference type="PANTHER" id="PTHR42855">
    <property type="entry name" value="ABC TRANSPORTER ATP-BINDING SUBUNIT"/>
    <property type="match status" value="1"/>
</dbReference>
<reference evidence="5 6" key="1">
    <citation type="journal article" date="2014" name="Int. J. Syst. Evol. Microbiol.">
        <title>Listeria floridensis sp. nov., Listeria aquatica sp. nov., Listeria cornellensis sp. nov., Listeria riparia sp. nov. and Listeria grandensis sp. nov., from agricultural and natural environments.</title>
        <authorList>
            <person name="den Bakker H.C."/>
            <person name="Warchocki S."/>
            <person name="Wright E.M."/>
            <person name="Allred A.F."/>
            <person name="Ahlstrom C."/>
            <person name="Manuel C.S."/>
            <person name="Stasiewicz M.J."/>
            <person name="Burrell A."/>
            <person name="Roof S."/>
            <person name="Strawn L."/>
            <person name="Fortes E.D."/>
            <person name="Nightingale K.K."/>
            <person name="Kephart D."/>
            <person name="Wiedmann M."/>
        </authorList>
    </citation>
    <scope>NUCLEOTIDE SEQUENCE [LARGE SCALE GENOMIC DNA]</scope>
    <source>
        <strain evidence="5 6">FSL S10-1187</strain>
    </source>
</reference>
<evidence type="ECO:0000256" key="3">
    <source>
        <dbReference type="SAM" id="Coils"/>
    </source>
</evidence>